<protein>
    <submittedName>
        <fullName evidence="9">Rh50</fullName>
    </submittedName>
</protein>
<evidence type="ECO:0000313" key="10">
    <source>
        <dbReference type="Proteomes" id="UP001150062"/>
    </source>
</evidence>
<feature type="compositionally biased region" description="Acidic residues" evidence="6">
    <location>
        <begin position="444"/>
        <end position="453"/>
    </location>
</feature>
<evidence type="ECO:0000313" key="9">
    <source>
        <dbReference type="EMBL" id="KAJ6232709.1"/>
    </source>
</evidence>
<feature type="transmembrane region" description="Helical" evidence="7">
    <location>
        <begin position="6"/>
        <end position="26"/>
    </location>
</feature>
<feature type="compositionally biased region" description="Basic residues" evidence="6">
    <location>
        <begin position="467"/>
        <end position="506"/>
    </location>
</feature>
<comment type="caution">
    <text evidence="9">The sequence shown here is derived from an EMBL/GenBank/DDBJ whole genome shotgun (WGS) entry which is preliminary data.</text>
</comment>
<evidence type="ECO:0000256" key="6">
    <source>
        <dbReference type="SAM" id="MobiDB-lite"/>
    </source>
</evidence>
<feature type="compositionally biased region" description="Low complexity" evidence="6">
    <location>
        <begin position="559"/>
        <end position="573"/>
    </location>
</feature>
<evidence type="ECO:0000256" key="5">
    <source>
        <dbReference type="ARBA" id="ARBA00023136"/>
    </source>
</evidence>
<evidence type="ECO:0000256" key="2">
    <source>
        <dbReference type="ARBA" id="ARBA00011036"/>
    </source>
</evidence>
<dbReference type="Proteomes" id="UP001150062">
    <property type="component" value="Unassembled WGS sequence"/>
</dbReference>
<dbReference type="InterPro" id="IPR029020">
    <property type="entry name" value="Ammonium/urea_transptr"/>
</dbReference>
<dbReference type="PRINTS" id="PR00342">
    <property type="entry name" value="RHESUSRHD"/>
</dbReference>
<comment type="similarity">
    <text evidence="2">Belongs to the ammonium transporter (TC 2.A.49) family. Rh subfamily.</text>
</comment>
<feature type="transmembrane region" description="Helical" evidence="7">
    <location>
        <begin position="79"/>
        <end position="99"/>
    </location>
</feature>
<sequence>MLKNKPFLVTFLFLEIIFFVIIGIWFRYDTTFNEESSDEYKTITIKLYYRDYTNILVFILVGIALRMSYLKFYSYSGSGFTLLFTVFCFQLTLICNAFFEQANEKNFHSYELTFQSLLGALFGTLAILISFGSIIGSTSLLYLLMVSLFGCILFSVNKYCGMLVFNAIDVGGTMITHLFGSCYGIGITFSSYSKTHYIYEAKQPSKFRDFYSLIGTILMWVFFPSLNSALALPEYRYHSILNTVLSLSGSCMMVFLFSPMLNKGGIIVGTVANLNLTPGGAMGIGILAGILSVIGYQFLHPLFENKLEVNDTVGIFSLHLLPSFIGGLIGMIVVSIAKNDHSIYDGRYNLLFPKQDDQIIHQVGCFFLSLTIGIFGGVFVGLFLNWLKIDPNKPYEDTENWKIDKKVLKNEKKQQNYNSNNDNDHENNEYAFNEKGDSFSSSEVNEDGDDDDVFDKTVSSDTSSTNQKKKRKSKNKNQKKKAKSKNNSQKKKVKSRNKNKKQKKKYTQNQKGNSFSRGGVNEDGDGDDYFDRTVSSDISSNNFVKVSWKNNKRREEGTSSSWSPSSSSPSSESTDNGINSSSSIDF</sequence>
<evidence type="ECO:0000256" key="3">
    <source>
        <dbReference type="ARBA" id="ARBA00022692"/>
    </source>
</evidence>
<organism evidence="9 10">
    <name type="scientific">Anaeramoeba flamelloides</name>
    <dbReference type="NCBI Taxonomy" id="1746091"/>
    <lineage>
        <taxon>Eukaryota</taxon>
        <taxon>Metamonada</taxon>
        <taxon>Anaeramoebidae</taxon>
        <taxon>Anaeramoeba</taxon>
    </lineage>
</organism>
<dbReference type="InterPro" id="IPR002229">
    <property type="entry name" value="RhesusRHD"/>
</dbReference>
<feature type="transmembrane region" description="Helical" evidence="7">
    <location>
        <begin position="47"/>
        <end position="67"/>
    </location>
</feature>
<proteinExistence type="inferred from homology"/>
<feature type="compositionally biased region" description="Low complexity" evidence="6">
    <location>
        <begin position="456"/>
        <end position="466"/>
    </location>
</feature>
<gene>
    <name evidence="9" type="ORF">M0813_04514</name>
</gene>
<feature type="domain" description="Ammonium transporter AmtB-like" evidence="8">
    <location>
        <begin position="17"/>
        <end position="399"/>
    </location>
</feature>
<feature type="region of interest" description="Disordered" evidence="6">
    <location>
        <begin position="412"/>
        <end position="586"/>
    </location>
</feature>
<keyword evidence="5 7" id="KW-0472">Membrane</keyword>
<dbReference type="SUPFAM" id="SSF111352">
    <property type="entry name" value="Ammonium transporter"/>
    <property type="match status" value="1"/>
</dbReference>
<name>A0ABQ8XMU8_9EUKA</name>
<feature type="transmembrane region" description="Helical" evidence="7">
    <location>
        <begin position="140"/>
        <end position="156"/>
    </location>
</feature>
<feature type="transmembrane region" description="Helical" evidence="7">
    <location>
        <begin position="210"/>
        <end position="232"/>
    </location>
</feature>
<dbReference type="EMBL" id="JAOAOG010000288">
    <property type="protein sequence ID" value="KAJ6232709.1"/>
    <property type="molecule type" value="Genomic_DNA"/>
</dbReference>
<accession>A0ABQ8XMU8</accession>
<feature type="compositionally biased region" description="Polar residues" evidence="6">
    <location>
        <begin position="533"/>
        <end position="544"/>
    </location>
</feature>
<feature type="transmembrane region" description="Helical" evidence="7">
    <location>
        <begin position="111"/>
        <end position="134"/>
    </location>
</feature>
<keyword evidence="3 7" id="KW-0812">Transmembrane</keyword>
<comment type="subcellular location">
    <subcellularLocation>
        <location evidence="1">Membrane</location>
        <topology evidence="1">Multi-pass membrane protein</topology>
    </subcellularLocation>
</comment>
<dbReference type="Gene3D" id="1.10.3430.10">
    <property type="entry name" value="Ammonium transporter AmtB like domains"/>
    <property type="match status" value="1"/>
</dbReference>
<feature type="transmembrane region" description="Helical" evidence="7">
    <location>
        <begin position="163"/>
        <end position="190"/>
    </location>
</feature>
<evidence type="ECO:0000256" key="1">
    <source>
        <dbReference type="ARBA" id="ARBA00004141"/>
    </source>
</evidence>
<feature type="compositionally biased region" description="Polar residues" evidence="6">
    <location>
        <begin position="574"/>
        <end position="586"/>
    </location>
</feature>
<dbReference type="InterPro" id="IPR024041">
    <property type="entry name" value="NH4_transpt_AmtB-like_dom"/>
</dbReference>
<evidence type="ECO:0000256" key="4">
    <source>
        <dbReference type="ARBA" id="ARBA00022989"/>
    </source>
</evidence>
<keyword evidence="4 7" id="KW-1133">Transmembrane helix</keyword>
<dbReference type="PANTHER" id="PTHR11730">
    <property type="entry name" value="AMMONIUM TRANSPORTER"/>
    <property type="match status" value="1"/>
</dbReference>
<feature type="transmembrane region" description="Helical" evidence="7">
    <location>
        <begin position="281"/>
        <end position="303"/>
    </location>
</feature>
<feature type="transmembrane region" description="Helical" evidence="7">
    <location>
        <begin position="359"/>
        <end position="384"/>
    </location>
</feature>
<feature type="transmembrane region" description="Helical" evidence="7">
    <location>
        <begin position="315"/>
        <end position="337"/>
    </location>
</feature>
<reference evidence="9" key="1">
    <citation type="submission" date="2022-08" db="EMBL/GenBank/DDBJ databases">
        <title>Novel sulfate-reducing endosymbionts in the free-living metamonad Anaeramoeba.</title>
        <authorList>
            <person name="Jerlstrom-Hultqvist J."/>
            <person name="Cepicka I."/>
            <person name="Gallot-Lavallee L."/>
            <person name="Salas-Leiva D."/>
            <person name="Curtis B.A."/>
            <person name="Zahonova K."/>
            <person name="Pipaliya S."/>
            <person name="Dacks J."/>
            <person name="Roger A.J."/>
        </authorList>
    </citation>
    <scope>NUCLEOTIDE SEQUENCE</scope>
    <source>
        <strain evidence="9">Schooner1</strain>
    </source>
</reference>
<evidence type="ECO:0000256" key="7">
    <source>
        <dbReference type="SAM" id="Phobius"/>
    </source>
</evidence>
<feature type="compositionally biased region" description="Basic and acidic residues" evidence="6">
    <location>
        <begin position="422"/>
        <end position="437"/>
    </location>
</feature>
<dbReference type="PANTHER" id="PTHR11730:SF60">
    <property type="entry name" value="RH50, ISOFORM D"/>
    <property type="match status" value="1"/>
</dbReference>
<evidence type="ECO:0000259" key="8">
    <source>
        <dbReference type="Pfam" id="PF00909"/>
    </source>
</evidence>
<keyword evidence="10" id="KW-1185">Reference proteome</keyword>
<dbReference type="Pfam" id="PF00909">
    <property type="entry name" value="Ammonium_transp"/>
    <property type="match status" value="1"/>
</dbReference>